<evidence type="ECO:0000256" key="1">
    <source>
        <dbReference type="ARBA" id="ARBA00022801"/>
    </source>
</evidence>
<dbReference type="Proteomes" id="UP000577891">
    <property type="component" value="Unassembled WGS sequence"/>
</dbReference>
<dbReference type="AlphaFoldDB" id="A0A7W4P0S5"/>
<dbReference type="InterPro" id="IPR013736">
    <property type="entry name" value="Xaa-Pro_dipept_C"/>
</dbReference>
<keyword evidence="1 4" id="KW-0378">Hydrolase</keyword>
<dbReference type="InterPro" id="IPR008979">
    <property type="entry name" value="Galactose-bd-like_sf"/>
</dbReference>
<name>A0A7W4P0S5_9PROT</name>
<proteinExistence type="predicted"/>
<dbReference type="Pfam" id="PF02129">
    <property type="entry name" value="Peptidase_S15"/>
    <property type="match status" value="1"/>
</dbReference>
<evidence type="ECO:0000259" key="3">
    <source>
        <dbReference type="SMART" id="SM00939"/>
    </source>
</evidence>
<dbReference type="InterPro" id="IPR050585">
    <property type="entry name" value="Xaa-Pro_dipeptidyl-ppase/CocE"/>
</dbReference>
<dbReference type="Pfam" id="PF08530">
    <property type="entry name" value="PepX_C"/>
    <property type="match status" value="1"/>
</dbReference>
<dbReference type="PANTHER" id="PTHR43056">
    <property type="entry name" value="PEPTIDASE S9 PROLYL OLIGOPEPTIDASE"/>
    <property type="match status" value="1"/>
</dbReference>
<feature type="chain" id="PRO_5030919397" evidence="2">
    <location>
        <begin position="20"/>
        <end position="633"/>
    </location>
</feature>
<dbReference type="Gene3D" id="2.60.120.260">
    <property type="entry name" value="Galactose-binding domain-like"/>
    <property type="match status" value="1"/>
</dbReference>
<dbReference type="NCBIfam" id="TIGR00976">
    <property type="entry name" value="CocE_NonD"/>
    <property type="match status" value="1"/>
</dbReference>
<dbReference type="RefSeq" id="WP_182979898.1">
    <property type="nucleotide sequence ID" value="NZ_BAABGB010000023.1"/>
</dbReference>
<dbReference type="Gene3D" id="3.40.50.1820">
    <property type="entry name" value="alpha/beta hydrolase"/>
    <property type="match status" value="1"/>
</dbReference>
<evidence type="ECO:0000256" key="2">
    <source>
        <dbReference type="SAM" id="SignalP"/>
    </source>
</evidence>
<dbReference type="SUPFAM" id="SSF53474">
    <property type="entry name" value="alpha/beta-Hydrolases"/>
    <property type="match status" value="1"/>
</dbReference>
<organism evidence="4 5">
    <name type="scientific">Gluconacetobacter asukensis</name>
    <dbReference type="NCBI Taxonomy" id="1017181"/>
    <lineage>
        <taxon>Bacteria</taxon>
        <taxon>Pseudomonadati</taxon>
        <taxon>Pseudomonadota</taxon>
        <taxon>Alphaproteobacteria</taxon>
        <taxon>Acetobacterales</taxon>
        <taxon>Acetobacteraceae</taxon>
        <taxon>Gluconacetobacter</taxon>
    </lineage>
</organism>
<accession>A0A7W4P0S5</accession>
<reference evidence="4 5" key="1">
    <citation type="submission" date="2020-04" db="EMBL/GenBank/DDBJ databases">
        <title>Description of novel Gluconacetobacter.</title>
        <authorList>
            <person name="Sombolestani A."/>
        </authorList>
    </citation>
    <scope>NUCLEOTIDE SEQUENCE [LARGE SCALE GENOMIC DNA]</scope>
    <source>
        <strain evidence="4 5">LMG 27724</strain>
    </source>
</reference>
<dbReference type="SMART" id="SM00939">
    <property type="entry name" value="PepX_C"/>
    <property type="match status" value="1"/>
</dbReference>
<protein>
    <submittedName>
        <fullName evidence="4">CocE/NonD family hydrolase</fullName>
    </submittedName>
</protein>
<dbReference type="GO" id="GO:0008239">
    <property type="term" value="F:dipeptidyl-peptidase activity"/>
    <property type="evidence" value="ECO:0007669"/>
    <property type="project" value="InterPro"/>
</dbReference>
<dbReference type="PANTHER" id="PTHR43056:SF10">
    <property type="entry name" value="COCE_NOND FAMILY, PUTATIVE (AFU_ORTHOLOGUE AFUA_7G00600)-RELATED"/>
    <property type="match status" value="1"/>
</dbReference>
<dbReference type="InterPro" id="IPR000383">
    <property type="entry name" value="Xaa-Pro-like_dom"/>
</dbReference>
<sequence length="633" mass="68696">MSRFSFLGLAAMMASTALATPSLVTPSLAASGPWPTSEGSGACAVTKTSNVPAKMRDGTILRADVYTPATTGKVPVLLMRTQYGKEAAQVQPSRFQSPAWFASQCYIVVVQDIRGQGKSGGTFYEYRYDRDDGYDTVQWAAALPGADGQVAMYGSSYVGATQWLAATATPPALKAIIPSNTGDDYYDGWSYEDGAFRLAFITPWMMETIASSAAANRGDKDLSKALFADGKNPSTWLSFTPYGAFPPLHPEKPEVAPYFYDTVAHPTRDSFWEAFQIRTHYDRVKVPVLAFDGWYDSFLTGAINNFNGMRVSGGSAQARANQRLVLGPWEHIGWGRPDAVVSPMLKDIGPVANSPVNELTVRFLDHVLKGKDNGYTDGPRVDYFTMGENRWHTATSFPVAGTQYRTWYLGSEGRANSSMGDGSLTLDKPAGSPSDHFIYNPANPVPSLGGHSCCSWTSGPQGQFDQSAIEQRPDILVYTSAPLKEALDVTGPITVDLFAATDAKDTDFTAKLIDVLPDGRAINLNNGIIRAAYRDSLSHPTPIVPGKVYEYHIKVWPTSNLFKPGHRIRLEISSSDYPQFAPNPNTGEPLATARTAVIANQTIWHDATHRSSVILPVLPATVVGDGVDHPPQD</sequence>
<feature type="signal peptide" evidence="2">
    <location>
        <begin position="1"/>
        <end position="19"/>
    </location>
</feature>
<keyword evidence="5" id="KW-1185">Reference proteome</keyword>
<keyword evidence="2" id="KW-0732">Signal</keyword>
<comment type="caution">
    <text evidence="4">The sequence shown here is derived from an EMBL/GenBank/DDBJ whole genome shotgun (WGS) entry which is preliminary data.</text>
</comment>
<evidence type="ECO:0000313" key="5">
    <source>
        <dbReference type="Proteomes" id="UP000577891"/>
    </source>
</evidence>
<dbReference type="EMBL" id="JABEQE010000014">
    <property type="protein sequence ID" value="MBB2173396.1"/>
    <property type="molecule type" value="Genomic_DNA"/>
</dbReference>
<feature type="domain" description="Xaa-Pro dipeptidyl-peptidase C-terminal" evidence="3">
    <location>
        <begin position="361"/>
        <end position="614"/>
    </location>
</feature>
<dbReference type="SUPFAM" id="SSF49785">
    <property type="entry name" value="Galactose-binding domain-like"/>
    <property type="match status" value="1"/>
</dbReference>
<gene>
    <name evidence="4" type="ORF">HLH35_14930</name>
</gene>
<dbReference type="InterPro" id="IPR005674">
    <property type="entry name" value="CocE/Ser_esterase"/>
</dbReference>
<dbReference type="Gene3D" id="1.10.3020.10">
    <property type="entry name" value="alpha-amino acid ester hydrolase ( Helical cap domain)"/>
    <property type="match status" value="1"/>
</dbReference>
<evidence type="ECO:0000313" key="4">
    <source>
        <dbReference type="EMBL" id="MBB2173396.1"/>
    </source>
</evidence>
<dbReference type="InterPro" id="IPR029058">
    <property type="entry name" value="AB_hydrolase_fold"/>
</dbReference>